<sequence>MGASRTKRQTESYTLSKDRRVTGVRSSSQIPSFPFL</sequence>
<evidence type="ECO:0000256" key="1">
    <source>
        <dbReference type="SAM" id="MobiDB-lite"/>
    </source>
</evidence>
<proteinExistence type="predicted"/>
<evidence type="ECO:0000313" key="2">
    <source>
        <dbReference type="EMBL" id="JAH53647.1"/>
    </source>
</evidence>
<protein>
    <submittedName>
        <fullName evidence="2">Uncharacterized protein</fullName>
    </submittedName>
</protein>
<accession>A0A0E9TJJ2</accession>
<reference evidence="2" key="2">
    <citation type="journal article" date="2015" name="Fish Shellfish Immunol.">
        <title>Early steps in the European eel (Anguilla anguilla)-Vibrio vulnificus interaction in the gills: Role of the RtxA13 toxin.</title>
        <authorList>
            <person name="Callol A."/>
            <person name="Pajuelo D."/>
            <person name="Ebbesson L."/>
            <person name="Teles M."/>
            <person name="MacKenzie S."/>
            <person name="Amaro C."/>
        </authorList>
    </citation>
    <scope>NUCLEOTIDE SEQUENCE</scope>
</reference>
<reference evidence="2" key="1">
    <citation type="submission" date="2014-11" db="EMBL/GenBank/DDBJ databases">
        <authorList>
            <person name="Amaro Gonzalez C."/>
        </authorList>
    </citation>
    <scope>NUCLEOTIDE SEQUENCE</scope>
</reference>
<feature type="region of interest" description="Disordered" evidence="1">
    <location>
        <begin position="1"/>
        <end position="36"/>
    </location>
</feature>
<dbReference type="AlphaFoldDB" id="A0A0E9TJJ2"/>
<organism evidence="2">
    <name type="scientific">Anguilla anguilla</name>
    <name type="common">European freshwater eel</name>
    <name type="synonym">Muraena anguilla</name>
    <dbReference type="NCBI Taxonomy" id="7936"/>
    <lineage>
        <taxon>Eukaryota</taxon>
        <taxon>Metazoa</taxon>
        <taxon>Chordata</taxon>
        <taxon>Craniata</taxon>
        <taxon>Vertebrata</taxon>
        <taxon>Euteleostomi</taxon>
        <taxon>Actinopterygii</taxon>
        <taxon>Neopterygii</taxon>
        <taxon>Teleostei</taxon>
        <taxon>Anguilliformes</taxon>
        <taxon>Anguillidae</taxon>
        <taxon>Anguilla</taxon>
    </lineage>
</organism>
<dbReference type="EMBL" id="GBXM01054930">
    <property type="protein sequence ID" value="JAH53647.1"/>
    <property type="molecule type" value="Transcribed_RNA"/>
</dbReference>
<name>A0A0E9TJJ2_ANGAN</name>
<feature type="compositionally biased region" description="Polar residues" evidence="1">
    <location>
        <begin position="24"/>
        <end position="36"/>
    </location>
</feature>